<dbReference type="AlphaFoldDB" id="A0AAV2Q5P7"/>
<dbReference type="SUPFAM" id="SSF57184">
    <property type="entry name" value="Growth factor receptor domain"/>
    <property type="match status" value="1"/>
</dbReference>
<dbReference type="InterPro" id="IPR011390">
    <property type="entry name" value="IGFBP_rP_mac25"/>
</dbReference>
<name>A0AAV2Q5P7_MEGNR</name>
<keyword evidence="4" id="KW-1015">Disulfide bond</keyword>
<dbReference type="SMART" id="SM00409">
    <property type="entry name" value="IG"/>
    <property type="match status" value="1"/>
</dbReference>
<comment type="caution">
    <text evidence="10">The sequence shown here is derived from an EMBL/GenBank/DDBJ whole genome shotgun (WGS) entry which is preliminary data.</text>
</comment>
<dbReference type="SUPFAM" id="SSF48726">
    <property type="entry name" value="Immunoglobulin"/>
    <property type="match status" value="1"/>
</dbReference>
<dbReference type="GO" id="GO:0005576">
    <property type="term" value="C:extracellular region"/>
    <property type="evidence" value="ECO:0007669"/>
    <property type="project" value="UniProtKB-SubCell"/>
</dbReference>
<dbReference type="InterPro" id="IPR009030">
    <property type="entry name" value="Growth_fac_rcpt_cys_sf"/>
</dbReference>
<organism evidence="10 11">
    <name type="scientific">Meganyctiphanes norvegica</name>
    <name type="common">Northern krill</name>
    <name type="synonym">Thysanopoda norvegica</name>
    <dbReference type="NCBI Taxonomy" id="48144"/>
    <lineage>
        <taxon>Eukaryota</taxon>
        <taxon>Metazoa</taxon>
        <taxon>Ecdysozoa</taxon>
        <taxon>Arthropoda</taxon>
        <taxon>Crustacea</taxon>
        <taxon>Multicrustacea</taxon>
        <taxon>Malacostraca</taxon>
        <taxon>Eumalacostraca</taxon>
        <taxon>Eucarida</taxon>
        <taxon>Euphausiacea</taxon>
        <taxon>Euphausiidae</taxon>
        <taxon>Meganyctiphanes</taxon>
    </lineage>
</organism>
<dbReference type="PROSITE" id="PS51465">
    <property type="entry name" value="KAZAL_2"/>
    <property type="match status" value="1"/>
</dbReference>
<dbReference type="InterPro" id="IPR003599">
    <property type="entry name" value="Ig_sub"/>
</dbReference>
<evidence type="ECO:0000256" key="2">
    <source>
        <dbReference type="ARBA" id="ARBA00022525"/>
    </source>
</evidence>
<evidence type="ECO:0000259" key="7">
    <source>
        <dbReference type="PROSITE" id="PS50835"/>
    </source>
</evidence>
<dbReference type="Proteomes" id="UP001497623">
    <property type="component" value="Unassembled WGS sequence"/>
</dbReference>
<dbReference type="GO" id="GO:0005520">
    <property type="term" value="F:insulin-like growth factor binding"/>
    <property type="evidence" value="ECO:0007669"/>
    <property type="project" value="InterPro"/>
</dbReference>
<proteinExistence type="predicted"/>
<evidence type="ECO:0000259" key="8">
    <source>
        <dbReference type="PROSITE" id="PS51323"/>
    </source>
</evidence>
<evidence type="ECO:0000256" key="3">
    <source>
        <dbReference type="ARBA" id="ARBA00022729"/>
    </source>
</evidence>
<dbReference type="SUPFAM" id="SSF100895">
    <property type="entry name" value="Kazal-type serine protease inhibitors"/>
    <property type="match status" value="1"/>
</dbReference>
<dbReference type="PROSITE" id="PS50835">
    <property type="entry name" value="IG_LIKE"/>
    <property type="match status" value="1"/>
</dbReference>
<keyword evidence="5" id="KW-0393">Immunoglobulin domain</keyword>
<evidence type="ECO:0000256" key="1">
    <source>
        <dbReference type="ARBA" id="ARBA00004613"/>
    </source>
</evidence>
<evidence type="ECO:0008006" key="12">
    <source>
        <dbReference type="Google" id="ProtNLM"/>
    </source>
</evidence>
<dbReference type="SMART" id="SM00280">
    <property type="entry name" value="KAZAL"/>
    <property type="match status" value="1"/>
</dbReference>
<dbReference type="EMBL" id="CAXKWB010003223">
    <property type="protein sequence ID" value="CAL4068567.1"/>
    <property type="molecule type" value="Genomic_DNA"/>
</dbReference>
<reference evidence="10 11" key="1">
    <citation type="submission" date="2024-05" db="EMBL/GenBank/DDBJ databases">
        <authorList>
            <person name="Wallberg A."/>
        </authorList>
    </citation>
    <scope>NUCLEOTIDE SEQUENCE [LARGE SCALE GENOMIC DNA]</scope>
</reference>
<dbReference type="Gene3D" id="3.30.60.30">
    <property type="match status" value="1"/>
</dbReference>
<dbReference type="InterPro" id="IPR036179">
    <property type="entry name" value="Ig-like_dom_sf"/>
</dbReference>
<evidence type="ECO:0000256" key="5">
    <source>
        <dbReference type="ARBA" id="ARBA00023319"/>
    </source>
</evidence>
<feature type="domain" description="IGFBP N-terminal" evidence="8">
    <location>
        <begin position="20"/>
        <end position="99"/>
    </location>
</feature>
<dbReference type="InterPro" id="IPR007110">
    <property type="entry name" value="Ig-like_dom"/>
</dbReference>
<evidence type="ECO:0000313" key="10">
    <source>
        <dbReference type="EMBL" id="CAL4068567.1"/>
    </source>
</evidence>
<dbReference type="PANTHER" id="PTHR14186:SF19">
    <property type="entry name" value="INSULIN-LIKE GROWTH FACTOR-BINDING PROTEIN 7"/>
    <property type="match status" value="1"/>
</dbReference>
<dbReference type="Pfam" id="PF07648">
    <property type="entry name" value="Kazal_2"/>
    <property type="match status" value="1"/>
</dbReference>
<dbReference type="GO" id="GO:0001558">
    <property type="term" value="P:regulation of cell growth"/>
    <property type="evidence" value="ECO:0007669"/>
    <property type="project" value="InterPro"/>
</dbReference>
<dbReference type="PROSITE" id="PS51323">
    <property type="entry name" value="IGFBP_N_2"/>
    <property type="match status" value="1"/>
</dbReference>
<dbReference type="InterPro" id="IPR036058">
    <property type="entry name" value="Kazal_dom_sf"/>
</dbReference>
<evidence type="ECO:0000259" key="9">
    <source>
        <dbReference type="PROSITE" id="PS51465"/>
    </source>
</evidence>
<feature type="signal peptide" evidence="6">
    <location>
        <begin position="1"/>
        <end position="19"/>
    </location>
</feature>
<comment type="subcellular location">
    <subcellularLocation>
        <location evidence="1">Secreted</location>
    </subcellularLocation>
</comment>
<sequence length="254" mass="27093">MARVLLLALGAALLVTVAGQKAECQDCDRANCAEVGKCPGNVVKDLCGCCDICAGRLGDRCQNATEETHVYLPCGSELMCQLRTDIAAKASVEASCECKEDGEVCGSNGVTYRTPCHLLEEAEEMPELFVKARGPCRGAPKIKSPPKDAVRPHGGIMVMDCEASGYPVPTITWELYQPDENVIKLPSDDSAIAVQVRGGPEKHMVTGWVQIMRVNKNNVGTYICVASNSEGEARATASVTLLEDGEGETSKNDL</sequence>
<dbReference type="Pfam" id="PF13927">
    <property type="entry name" value="Ig_3"/>
    <property type="match status" value="1"/>
</dbReference>
<dbReference type="Gene3D" id="2.60.40.10">
    <property type="entry name" value="Immunoglobulins"/>
    <property type="match status" value="1"/>
</dbReference>
<feature type="domain" description="Ig-like" evidence="7">
    <location>
        <begin position="140"/>
        <end position="240"/>
    </location>
</feature>
<dbReference type="GO" id="GO:0009966">
    <property type="term" value="P:regulation of signal transduction"/>
    <property type="evidence" value="ECO:0007669"/>
    <property type="project" value="TreeGrafter"/>
</dbReference>
<evidence type="ECO:0000256" key="6">
    <source>
        <dbReference type="SAM" id="SignalP"/>
    </source>
</evidence>
<feature type="domain" description="Kazal-like" evidence="9">
    <location>
        <begin position="75"/>
        <end position="138"/>
    </location>
</feature>
<feature type="chain" id="PRO_5043606935" description="IGFBP-related protein 1" evidence="6">
    <location>
        <begin position="20"/>
        <end position="254"/>
    </location>
</feature>
<evidence type="ECO:0000256" key="4">
    <source>
        <dbReference type="ARBA" id="ARBA00023157"/>
    </source>
</evidence>
<dbReference type="PANTHER" id="PTHR14186">
    <property type="entry name" value="INSULIN-LIKE GROWTH FACTOR BINDING PROTEIN-RELATED"/>
    <property type="match status" value="1"/>
</dbReference>
<gene>
    <name evidence="10" type="ORF">MNOR_LOCUS7369</name>
</gene>
<dbReference type="InterPro" id="IPR013783">
    <property type="entry name" value="Ig-like_fold"/>
</dbReference>
<keyword evidence="11" id="KW-1185">Reference proteome</keyword>
<accession>A0AAV2Q5P7</accession>
<keyword evidence="3 6" id="KW-0732">Signal</keyword>
<dbReference type="CDD" id="cd00104">
    <property type="entry name" value="KAZAL_FS"/>
    <property type="match status" value="1"/>
</dbReference>
<dbReference type="Gene3D" id="4.10.40.20">
    <property type="match status" value="1"/>
</dbReference>
<dbReference type="InterPro" id="IPR000867">
    <property type="entry name" value="IGFBP-like"/>
</dbReference>
<evidence type="ECO:0000313" key="11">
    <source>
        <dbReference type="Proteomes" id="UP001497623"/>
    </source>
</evidence>
<dbReference type="InterPro" id="IPR002350">
    <property type="entry name" value="Kazal_dom"/>
</dbReference>
<protein>
    <recommendedName>
        <fullName evidence="12">IGFBP-related protein 1</fullName>
    </recommendedName>
</protein>
<keyword evidence="2" id="KW-0964">Secreted</keyword>